<protein>
    <submittedName>
        <fullName evidence="3">Carboxymuconolactone decarboxylase family protein</fullName>
    </submittedName>
</protein>
<evidence type="ECO:0000259" key="2">
    <source>
        <dbReference type="Pfam" id="PF02627"/>
    </source>
</evidence>
<dbReference type="Pfam" id="PF02627">
    <property type="entry name" value="CMD"/>
    <property type="match status" value="1"/>
</dbReference>
<dbReference type="SUPFAM" id="SSF69118">
    <property type="entry name" value="AhpD-like"/>
    <property type="match status" value="1"/>
</dbReference>
<reference evidence="3" key="1">
    <citation type="submission" date="2021-03" db="EMBL/GenBank/DDBJ databases">
        <authorList>
            <person name="Kanchanasin P."/>
            <person name="Saeng-In P."/>
            <person name="Phongsopitanun W."/>
            <person name="Yuki M."/>
            <person name="Kudo T."/>
            <person name="Ohkuma M."/>
            <person name="Tanasupawat S."/>
        </authorList>
    </citation>
    <scope>NUCLEOTIDE SEQUENCE</scope>
    <source>
        <strain evidence="3">GKU 128</strain>
    </source>
</reference>
<name>A0A939PUD5_9ACTN</name>
<dbReference type="Proteomes" id="UP000669179">
    <property type="component" value="Unassembled WGS sequence"/>
</dbReference>
<dbReference type="RefSeq" id="WP_208263178.1">
    <property type="nucleotide sequence ID" value="NZ_JAGEOJ010000030.1"/>
</dbReference>
<dbReference type="InterPro" id="IPR052512">
    <property type="entry name" value="4CMD/NDH-1_regulator"/>
</dbReference>
<dbReference type="PANTHER" id="PTHR33570">
    <property type="entry name" value="4-CARBOXYMUCONOLACTONE DECARBOXYLASE FAMILY PROTEIN"/>
    <property type="match status" value="1"/>
</dbReference>
<feature type="compositionally biased region" description="Basic and acidic residues" evidence="1">
    <location>
        <begin position="118"/>
        <end position="130"/>
    </location>
</feature>
<evidence type="ECO:0000313" key="4">
    <source>
        <dbReference type="Proteomes" id="UP000669179"/>
    </source>
</evidence>
<sequence length="145" mass="16194">MDERRARGLEMMRQVYGWEIGDAPGDFFGITVDHLFGEIWTRPGLSLRDRRLLLIGMLAGQGLNDVLDIQIPAAMQNGELSPDELRELAIFLTHYIGWPLGSRLSVQVDTLIAKEEKRVAKERARSERSDAPGSPSNGRGEPPPE</sequence>
<dbReference type="InterPro" id="IPR029032">
    <property type="entry name" value="AhpD-like"/>
</dbReference>
<dbReference type="InterPro" id="IPR003779">
    <property type="entry name" value="CMD-like"/>
</dbReference>
<evidence type="ECO:0000256" key="1">
    <source>
        <dbReference type="SAM" id="MobiDB-lite"/>
    </source>
</evidence>
<dbReference type="GO" id="GO:0051920">
    <property type="term" value="F:peroxiredoxin activity"/>
    <property type="evidence" value="ECO:0007669"/>
    <property type="project" value="InterPro"/>
</dbReference>
<dbReference type="EMBL" id="JAGEOJ010000030">
    <property type="protein sequence ID" value="MBO2454951.1"/>
    <property type="molecule type" value="Genomic_DNA"/>
</dbReference>
<gene>
    <name evidence="3" type="ORF">J4573_48245</name>
</gene>
<feature type="region of interest" description="Disordered" evidence="1">
    <location>
        <begin position="118"/>
        <end position="145"/>
    </location>
</feature>
<dbReference type="Gene3D" id="1.20.1290.10">
    <property type="entry name" value="AhpD-like"/>
    <property type="match status" value="1"/>
</dbReference>
<evidence type="ECO:0000313" key="3">
    <source>
        <dbReference type="EMBL" id="MBO2454951.1"/>
    </source>
</evidence>
<feature type="domain" description="Carboxymuconolactone decarboxylase-like" evidence="2">
    <location>
        <begin position="26"/>
        <end position="99"/>
    </location>
</feature>
<proteinExistence type="predicted"/>
<accession>A0A939PUD5</accession>
<keyword evidence="4" id="KW-1185">Reference proteome</keyword>
<organism evidence="3 4">
    <name type="scientific">Actinomadura barringtoniae</name>
    <dbReference type="NCBI Taxonomy" id="1427535"/>
    <lineage>
        <taxon>Bacteria</taxon>
        <taxon>Bacillati</taxon>
        <taxon>Actinomycetota</taxon>
        <taxon>Actinomycetes</taxon>
        <taxon>Streptosporangiales</taxon>
        <taxon>Thermomonosporaceae</taxon>
        <taxon>Actinomadura</taxon>
    </lineage>
</organism>
<comment type="caution">
    <text evidence="3">The sequence shown here is derived from an EMBL/GenBank/DDBJ whole genome shotgun (WGS) entry which is preliminary data.</text>
</comment>
<dbReference type="AlphaFoldDB" id="A0A939PUD5"/>
<dbReference type="PANTHER" id="PTHR33570:SF2">
    <property type="entry name" value="CARBOXYMUCONOLACTONE DECARBOXYLASE-LIKE DOMAIN-CONTAINING PROTEIN"/>
    <property type="match status" value="1"/>
</dbReference>